<evidence type="ECO:0000313" key="4">
    <source>
        <dbReference type="EMBL" id="KOF04178.1"/>
    </source>
</evidence>
<evidence type="ECO:0000259" key="3">
    <source>
        <dbReference type="PROSITE" id="PS01031"/>
    </source>
</evidence>
<evidence type="ECO:0000256" key="1">
    <source>
        <dbReference type="PROSITE-ProRule" id="PRU00285"/>
    </source>
</evidence>
<dbReference type="PATRIC" id="fig|1566026.4.peg.2246"/>
<evidence type="ECO:0000313" key="5">
    <source>
        <dbReference type="Proteomes" id="UP000036908"/>
    </source>
</evidence>
<dbReference type="OrthoDB" id="9814487at2"/>
<dbReference type="CDD" id="cd06464">
    <property type="entry name" value="ACD_sHsps-like"/>
    <property type="match status" value="1"/>
</dbReference>
<dbReference type="InterPro" id="IPR002068">
    <property type="entry name" value="A-crystallin/Hsp20_dom"/>
</dbReference>
<organism evidence="4 5">
    <name type="scientific">Roseivirga seohaensis subsp. aquiponti</name>
    <dbReference type="NCBI Taxonomy" id="1566026"/>
    <lineage>
        <taxon>Bacteria</taxon>
        <taxon>Pseudomonadati</taxon>
        <taxon>Bacteroidota</taxon>
        <taxon>Cytophagia</taxon>
        <taxon>Cytophagales</taxon>
        <taxon>Roseivirgaceae</taxon>
        <taxon>Roseivirga</taxon>
    </lineage>
</organism>
<name>A0A0L8ANY6_9BACT</name>
<dbReference type="PROSITE" id="PS01031">
    <property type="entry name" value="SHSP"/>
    <property type="match status" value="1"/>
</dbReference>
<dbReference type="Pfam" id="PF00011">
    <property type="entry name" value="HSP20"/>
    <property type="match status" value="1"/>
</dbReference>
<dbReference type="Proteomes" id="UP000036908">
    <property type="component" value="Unassembled WGS sequence"/>
</dbReference>
<sequence>MNLVKRNPEWYGPASVDAFFDRFFNDSLQKNYSGFSPKVDIAETAKAFEIQVAVPGFNKNDFSIDLKEGKLSITGERKLEKENKEKNFISIQTEYGKFYKSFQLPDNIDEKGIEAVYENGILELRIPKDETKKVESKIAVK</sequence>
<evidence type="ECO:0000256" key="2">
    <source>
        <dbReference type="RuleBase" id="RU003616"/>
    </source>
</evidence>
<protein>
    <recommendedName>
        <fullName evidence="3">SHSP domain-containing protein</fullName>
    </recommendedName>
</protein>
<gene>
    <name evidence="4" type="ORF">OB69_02425</name>
</gene>
<dbReference type="EMBL" id="JSVA01000004">
    <property type="protein sequence ID" value="KOF04178.1"/>
    <property type="molecule type" value="Genomic_DNA"/>
</dbReference>
<feature type="domain" description="SHSP" evidence="3">
    <location>
        <begin position="30"/>
        <end position="141"/>
    </location>
</feature>
<comment type="caution">
    <text evidence="4">The sequence shown here is derived from an EMBL/GenBank/DDBJ whole genome shotgun (WGS) entry which is preliminary data.</text>
</comment>
<dbReference type="PANTHER" id="PTHR11527">
    <property type="entry name" value="HEAT-SHOCK PROTEIN 20 FAMILY MEMBER"/>
    <property type="match status" value="1"/>
</dbReference>
<proteinExistence type="inferred from homology"/>
<accession>A0A0L8ANY6</accession>
<reference evidence="5" key="1">
    <citation type="submission" date="2014-11" db="EMBL/GenBank/DDBJ databases">
        <title>Genome sequencing of Roseivirga sp. D-25.</title>
        <authorList>
            <person name="Selvaratnam C."/>
            <person name="Thevarajoo S."/>
            <person name="Goh K.M."/>
            <person name="Eee R."/>
            <person name="Chan K.-G."/>
            <person name="Chong C.S."/>
        </authorList>
    </citation>
    <scope>NUCLEOTIDE SEQUENCE [LARGE SCALE GENOMIC DNA]</scope>
    <source>
        <strain evidence="5">D-25</strain>
    </source>
</reference>
<dbReference type="InterPro" id="IPR031107">
    <property type="entry name" value="Small_HSP"/>
</dbReference>
<keyword evidence="5" id="KW-1185">Reference proteome</keyword>
<comment type="similarity">
    <text evidence="1 2">Belongs to the small heat shock protein (HSP20) family.</text>
</comment>
<dbReference type="SUPFAM" id="SSF49764">
    <property type="entry name" value="HSP20-like chaperones"/>
    <property type="match status" value="1"/>
</dbReference>
<dbReference type="InterPro" id="IPR008978">
    <property type="entry name" value="HSP20-like_chaperone"/>
</dbReference>
<dbReference type="RefSeq" id="WP_053222419.1">
    <property type="nucleotide sequence ID" value="NZ_JSVA01000004.1"/>
</dbReference>
<dbReference type="AlphaFoldDB" id="A0A0L8ANY6"/>
<dbReference type="Gene3D" id="2.60.40.790">
    <property type="match status" value="1"/>
</dbReference>